<evidence type="ECO:0000313" key="3">
    <source>
        <dbReference type="Proteomes" id="UP001345013"/>
    </source>
</evidence>
<feature type="compositionally biased region" description="Low complexity" evidence="1">
    <location>
        <begin position="125"/>
        <end position="137"/>
    </location>
</feature>
<evidence type="ECO:0000256" key="1">
    <source>
        <dbReference type="SAM" id="MobiDB-lite"/>
    </source>
</evidence>
<feature type="region of interest" description="Disordered" evidence="1">
    <location>
        <begin position="64"/>
        <end position="155"/>
    </location>
</feature>
<feature type="compositionally biased region" description="Polar residues" evidence="1">
    <location>
        <begin position="21"/>
        <end position="31"/>
    </location>
</feature>
<sequence>MALSVEAWGAETWATGGPSVEPNNNADATTNEGAAAEVKPEVVVADSDQEVNVPSADTAAAHVAAVNQRKEARKAARKARQEQREAKAREQANTDAEQGGPSTEEAAAEEQASADGNPSDYTVFEQGGDSAEQAAADEQAREADESMDSTSKLDG</sequence>
<dbReference type="EMBL" id="JAVRRG010000084">
    <property type="protein sequence ID" value="KAK5087680.1"/>
    <property type="molecule type" value="Genomic_DNA"/>
</dbReference>
<feature type="region of interest" description="Disordered" evidence="1">
    <location>
        <begin position="1"/>
        <end position="38"/>
    </location>
</feature>
<evidence type="ECO:0000313" key="2">
    <source>
        <dbReference type="EMBL" id="KAK5087680.1"/>
    </source>
</evidence>
<comment type="caution">
    <text evidence="2">The sequence shown here is derived from an EMBL/GenBank/DDBJ whole genome shotgun (WGS) entry which is preliminary data.</text>
</comment>
<organism evidence="2 3">
    <name type="scientific">Lithohypha guttulata</name>
    <dbReference type="NCBI Taxonomy" id="1690604"/>
    <lineage>
        <taxon>Eukaryota</taxon>
        <taxon>Fungi</taxon>
        <taxon>Dikarya</taxon>
        <taxon>Ascomycota</taxon>
        <taxon>Pezizomycotina</taxon>
        <taxon>Eurotiomycetes</taxon>
        <taxon>Chaetothyriomycetidae</taxon>
        <taxon>Chaetothyriales</taxon>
        <taxon>Trichomeriaceae</taxon>
        <taxon>Lithohypha</taxon>
    </lineage>
</organism>
<dbReference type="Proteomes" id="UP001345013">
    <property type="component" value="Unassembled WGS sequence"/>
</dbReference>
<gene>
    <name evidence="2" type="ORF">LTR24_006469</name>
</gene>
<reference evidence="2 3" key="1">
    <citation type="submission" date="2023-08" db="EMBL/GenBank/DDBJ databases">
        <title>Black Yeasts Isolated from many extreme environments.</title>
        <authorList>
            <person name="Coleine C."/>
            <person name="Stajich J.E."/>
            <person name="Selbmann L."/>
        </authorList>
    </citation>
    <scope>NUCLEOTIDE SEQUENCE [LARGE SCALE GENOMIC DNA]</scope>
    <source>
        <strain evidence="2 3">CCFEE 5885</strain>
    </source>
</reference>
<feature type="compositionally biased region" description="Basic and acidic residues" evidence="1">
    <location>
        <begin position="68"/>
        <end position="92"/>
    </location>
</feature>
<proteinExistence type="predicted"/>
<name>A0ABR0K668_9EURO</name>
<keyword evidence="3" id="KW-1185">Reference proteome</keyword>
<accession>A0ABR0K668</accession>
<protein>
    <submittedName>
        <fullName evidence="2">Uncharacterized protein</fullName>
    </submittedName>
</protein>